<organism evidence="2">
    <name type="scientific">Salmonella phage vB_SEnST11_KE25</name>
    <dbReference type="NCBI Taxonomy" id="3161176"/>
    <lineage>
        <taxon>Viruses</taxon>
        <taxon>Duplodnaviria</taxon>
        <taxon>Heunggongvirae</taxon>
        <taxon>Uroviricota</taxon>
        <taxon>Caudoviricetes</taxon>
        <taxon>Rosemountvirus</taxon>
    </lineage>
</organism>
<accession>A0AAU8GGV8</accession>
<evidence type="ECO:0000256" key="1">
    <source>
        <dbReference type="SAM" id="Coils"/>
    </source>
</evidence>
<evidence type="ECO:0000313" key="2">
    <source>
        <dbReference type="EMBL" id="XCH40778.1"/>
    </source>
</evidence>
<dbReference type="EMBL" id="PP856724">
    <property type="protein sequence ID" value="XCH40778.1"/>
    <property type="molecule type" value="Genomic_DNA"/>
</dbReference>
<feature type="coiled-coil region" evidence="1">
    <location>
        <begin position="9"/>
        <end position="50"/>
    </location>
</feature>
<proteinExistence type="predicted"/>
<keyword evidence="1" id="KW-0175">Coiled coil</keyword>
<reference evidence="2" key="1">
    <citation type="submission" date="2024-05" db="EMBL/GenBank/DDBJ databases">
        <authorList>
            <person name="Mugo M.M."/>
            <person name="Musyoki A.M."/>
            <person name="Makumi A.M."/>
            <person name="Mutai I."/>
            <person name="Drechsel O."/>
            <person name="Kering K.K."/>
            <person name="Muturi P."/>
            <person name="Mbae C.K."/>
            <person name="Kariuki S.M."/>
        </authorList>
    </citation>
    <scope>NUCLEOTIDE SEQUENCE</scope>
</reference>
<protein>
    <submittedName>
        <fullName evidence="2">Uncharacterized protein</fullName>
    </submittedName>
</protein>
<sequence length="51" mass="6435">MSETKLQYQQRMQRKFDRQQDQIADLTNENFRLKKRIEELEKERENVHQRA</sequence>
<name>A0AAU8GGV8_9CAUD</name>
<gene>
    <name evidence="2" type="ORF">TCZZUYSU_CDS0007</name>
</gene>